<dbReference type="Proteomes" id="UP000414233">
    <property type="component" value="Unassembled WGS sequence"/>
</dbReference>
<accession>A0A5E4TRP4</accession>
<dbReference type="InterPro" id="IPR006311">
    <property type="entry name" value="TAT_signal"/>
</dbReference>
<reference evidence="1 2" key="1">
    <citation type="submission" date="2019-08" db="EMBL/GenBank/DDBJ databases">
        <authorList>
            <person name="Peeters C."/>
        </authorList>
    </citation>
    <scope>NUCLEOTIDE SEQUENCE [LARGE SCALE GENOMIC DNA]</scope>
    <source>
        <strain evidence="1 2">LMG 30175</strain>
    </source>
</reference>
<dbReference type="Gene3D" id="3.15.10.40">
    <property type="entry name" value="Uncharacterised protein PF07273, DUF1439"/>
    <property type="match status" value="1"/>
</dbReference>
<sequence>MSRTPRTAPALASQPSSAITRRGWLGFAAATLATGLAGCAGFPFGNDYTFSESQLQRALDRKFPFDRRMLAVLDISLTRPRLTLLPDRNRIAVAVDASVSNPLGGAPLLGTLAVESALAYDPATRSIVLRDPEVDDFTVAGLPDRLSRQLRGVGAILAEQLLEGTPIYTFKPEQLTANGVSREPGAITVLPHGVNVKIERR</sequence>
<dbReference type="Pfam" id="PF07273">
    <property type="entry name" value="DUF1439"/>
    <property type="match status" value="1"/>
</dbReference>
<dbReference type="EMBL" id="CABPRZ010000005">
    <property type="protein sequence ID" value="VVD89298.1"/>
    <property type="molecule type" value="Genomic_DNA"/>
</dbReference>
<dbReference type="OrthoDB" id="8535650at2"/>
<keyword evidence="2" id="KW-1185">Reference proteome</keyword>
<dbReference type="InterPro" id="IPR010835">
    <property type="entry name" value="DUF1439"/>
</dbReference>
<dbReference type="PROSITE" id="PS51318">
    <property type="entry name" value="TAT"/>
    <property type="match status" value="1"/>
</dbReference>
<dbReference type="AlphaFoldDB" id="A0A5E4TRP4"/>
<name>A0A5E4TRP4_9BURK</name>
<protein>
    <recommendedName>
        <fullName evidence="3">DUF1439 domain-containing protein</fullName>
    </recommendedName>
</protein>
<gene>
    <name evidence="1" type="ORF">PTE30175_01463</name>
</gene>
<proteinExistence type="predicted"/>
<dbReference type="RefSeq" id="WP_150696415.1">
    <property type="nucleotide sequence ID" value="NZ_CABPRZ010000005.1"/>
</dbReference>
<evidence type="ECO:0000313" key="1">
    <source>
        <dbReference type="EMBL" id="VVD89298.1"/>
    </source>
</evidence>
<evidence type="ECO:0008006" key="3">
    <source>
        <dbReference type="Google" id="ProtNLM"/>
    </source>
</evidence>
<organism evidence="1 2">
    <name type="scientific">Pandoraea terrae</name>
    <dbReference type="NCBI Taxonomy" id="1537710"/>
    <lineage>
        <taxon>Bacteria</taxon>
        <taxon>Pseudomonadati</taxon>
        <taxon>Pseudomonadota</taxon>
        <taxon>Betaproteobacteria</taxon>
        <taxon>Burkholderiales</taxon>
        <taxon>Burkholderiaceae</taxon>
        <taxon>Pandoraea</taxon>
    </lineage>
</organism>
<evidence type="ECO:0000313" key="2">
    <source>
        <dbReference type="Proteomes" id="UP000414233"/>
    </source>
</evidence>